<sequence length="428" mass="50838">MLSNDEYRDIKWKLDNIPSTYTGKSRQNYSKSLRKKLKEHHYASTYQPFTPLPHTLHYTNRTTSEETLNQINQTVTTSLYFTLDTESIQIRQRKNKPVLIQIQALVSHHFSVILPREHTTTFNLIKNLITTIFNSSKPIYIWGERDELTPFVIYNLFSATQLSLTNFQNLQDKFKEQWQQQHPHITSTISSSDLTHECVCEKCIGKSSHELWSLQDAVSYELKEWLDKRSTMSYFNIGLDPQLSQLNLKEQQDRQKLTNYAANDCLSMQRLLIKMQIITIAPTTTTTTNIHPSNINHENIEPISSDESEPEREPEEQQSQRTVTFNTPLSILEPKKHEQLSNEERKKIHNRTCTIKQRHRYYRHELTFRNIDRRFTIRKIKNILGIRDPSLIQEYDQRTRTLFSTHHYNKINSRQRRYYSSSHSNRRH</sequence>
<feature type="region of interest" description="Disordered" evidence="1">
    <location>
        <begin position="286"/>
        <end position="349"/>
    </location>
</feature>
<accession>A0A816VXX5</accession>
<gene>
    <name evidence="2" type="ORF">MBJ925_LOCUS26844</name>
</gene>
<dbReference type="AlphaFoldDB" id="A0A816VXX5"/>
<dbReference type="Proteomes" id="UP000663824">
    <property type="component" value="Unassembled WGS sequence"/>
</dbReference>
<dbReference type="EMBL" id="CAJNRE010014275">
    <property type="protein sequence ID" value="CAF2126495.1"/>
    <property type="molecule type" value="Genomic_DNA"/>
</dbReference>
<feature type="compositionally biased region" description="Acidic residues" evidence="1">
    <location>
        <begin position="304"/>
        <end position="316"/>
    </location>
</feature>
<reference evidence="2" key="1">
    <citation type="submission" date="2021-02" db="EMBL/GenBank/DDBJ databases">
        <authorList>
            <person name="Nowell W R."/>
        </authorList>
    </citation>
    <scope>NUCLEOTIDE SEQUENCE</scope>
</reference>
<protein>
    <submittedName>
        <fullName evidence="2">Uncharacterized protein</fullName>
    </submittedName>
</protein>
<comment type="caution">
    <text evidence="2">The sequence shown here is derived from an EMBL/GenBank/DDBJ whole genome shotgun (WGS) entry which is preliminary data.</text>
</comment>
<evidence type="ECO:0000256" key="1">
    <source>
        <dbReference type="SAM" id="MobiDB-lite"/>
    </source>
</evidence>
<proteinExistence type="predicted"/>
<evidence type="ECO:0000313" key="2">
    <source>
        <dbReference type="EMBL" id="CAF2126495.1"/>
    </source>
</evidence>
<organism evidence="2 3">
    <name type="scientific">Rotaria magnacalcarata</name>
    <dbReference type="NCBI Taxonomy" id="392030"/>
    <lineage>
        <taxon>Eukaryota</taxon>
        <taxon>Metazoa</taxon>
        <taxon>Spiralia</taxon>
        <taxon>Gnathifera</taxon>
        <taxon>Rotifera</taxon>
        <taxon>Eurotatoria</taxon>
        <taxon>Bdelloidea</taxon>
        <taxon>Philodinida</taxon>
        <taxon>Philodinidae</taxon>
        <taxon>Rotaria</taxon>
    </lineage>
</organism>
<feature type="compositionally biased region" description="Basic and acidic residues" evidence="1">
    <location>
        <begin position="333"/>
        <end position="346"/>
    </location>
</feature>
<name>A0A816VXX5_9BILA</name>
<evidence type="ECO:0000313" key="3">
    <source>
        <dbReference type="Proteomes" id="UP000663824"/>
    </source>
</evidence>